<protein>
    <submittedName>
        <fullName evidence="4">Putative acetyltransferase</fullName>
    </submittedName>
</protein>
<dbReference type="InterPro" id="IPR016181">
    <property type="entry name" value="Acyl_CoA_acyltransferase"/>
</dbReference>
<dbReference type="RefSeq" id="WP_145074088.1">
    <property type="nucleotide sequence ID" value="NZ_CP036298.1"/>
</dbReference>
<keyword evidence="2" id="KW-0012">Acyltransferase</keyword>
<accession>A0A518G1K6</accession>
<evidence type="ECO:0000313" key="5">
    <source>
        <dbReference type="Proteomes" id="UP000318017"/>
    </source>
</evidence>
<keyword evidence="5" id="KW-1185">Reference proteome</keyword>
<proteinExistence type="predicted"/>
<dbReference type="Proteomes" id="UP000318017">
    <property type="component" value="Chromosome"/>
</dbReference>
<dbReference type="AlphaFoldDB" id="A0A518G1K6"/>
<dbReference type="Gene3D" id="3.40.630.30">
    <property type="match status" value="1"/>
</dbReference>
<sequence length="179" mass="19457">MHPAKRVPPLPQPESLEKPAQVSIRPGDLSIAADQTAVIGLLNSYASQLVGRMRPLDDSVECSLIAGLQKQPACRLFFAEVDGHIVGMALCFLGYSTFKGAPLINIHDLAVYPGFQRRGIGSQLLRAVSDFARQHRHCAVTLEVQANNPARMLYARHGFEVLDVPADDSAVLFGKLEIA</sequence>
<organism evidence="4 5">
    <name type="scientific">Aureliella helgolandensis</name>
    <dbReference type="NCBI Taxonomy" id="2527968"/>
    <lineage>
        <taxon>Bacteria</taxon>
        <taxon>Pseudomonadati</taxon>
        <taxon>Planctomycetota</taxon>
        <taxon>Planctomycetia</taxon>
        <taxon>Pirellulales</taxon>
        <taxon>Pirellulaceae</taxon>
        <taxon>Aureliella</taxon>
    </lineage>
</organism>
<evidence type="ECO:0000256" key="1">
    <source>
        <dbReference type="ARBA" id="ARBA00022679"/>
    </source>
</evidence>
<name>A0A518G1K6_9BACT</name>
<dbReference type="KEGG" id="ahel:Q31a_07690"/>
<dbReference type="InterPro" id="IPR000182">
    <property type="entry name" value="GNAT_dom"/>
</dbReference>
<evidence type="ECO:0000259" key="3">
    <source>
        <dbReference type="PROSITE" id="PS51186"/>
    </source>
</evidence>
<dbReference type="SUPFAM" id="SSF55729">
    <property type="entry name" value="Acyl-CoA N-acyltransferases (Nat)"/>
    <property type="match status" value="1"/>
</dbReference>
<dbReference type="OrthoDB" id="9792929at2"/>
<dbReference type="PANTHER" id="PTHR43877">
    <property type="entry name" value="AMINOALKYLPHOSPHONATE N-ACETYLTRANSFERASE-RELATED-RELATED"/>
    <property type="match status" value="1"/>
</dbReference>
<dbReference type="EMBL" id="CP036298">
    <property type="protein sequence ID" value="QDV22483.1"/>
    <property type="molecule type" value="Genomic_DNA"/>
</dbReference>
<keyword evidence="1 4" id="KW-0808">Transferase</keyword>
<dbReference type="GO" id="GO:0016747">
    <property type="term" value="F:acyltransferase activity, transferring groups other than amino-acyl groups"/>
    <property type="evidence" value="ECO:0007669"/>
    <property type="project" value="InterPro"/>
</dbReference>
<dbReference type="CDD" id="cd04301">
    <property type="entry name" value="NAT_SF"/>
    <property type="match status" value="1"/>
</dbReference>
<evidence type="ECO:0000313" key="4">
    <source>
        <dbReference type="EMBL" id="QDV22483.1"/>
    </source>
</evidence>
<dbReference type="PROSITE" id="PS51186">
    <property type="entry name" value="GNAT"/>
    <property type="match status" value="1"/>
</dbReference>
<evidence type="ECO:0000256" key="2">
    <source>
        <dbReference type="ARBA" id="ARBA00023315"/>
    </source>
</evidence>
<feature type="domain" description="N-acetyltransferase" evidence="3">
    <location>
        <begin position="22"/>
        <end position="178"/>
    </location>
</feature>
<reference evidence="4 5" key="1">
    <citation type="submission" date="2019-02" db="EMBL/GenBank/DDBJ databases">
        <title>Deep-cultivation of Planctomycetes and their phenomic and genomic characterization uncovers novel biology.</title>
        <authorList>
            <person name="Wiegand S."/>
            <person name="Jogler M."/>
            <person name="Boedeker C."/>
            <person name="Pinto D."/>
            <person name="Vollmers J."/>
            <person name="Rivas-Marin E."/>
            <person name="Kohn T."/>
            <person name="Peeters S.H."/>
            <person name="Heuer A."/>
            <person name="Rast P."/>
            <person name="Oberbeckmann S."/>
            <person name="Bunk B."/>
            <person name="Jeske O."/>
            <person name="Meyerdierks A."/>
            <person name="Storesund J.E."/>
            <person name="Kallscheuer N."/>
            <person name="Luecker S."/>
            <person name="Lage O.M."/>
            <person name="Pohl T."/>
            <person name="Merkel B.J."/>
            <person name="Hornburger P."/>
            <person name="Mueller R.-W."/>
            <person name="Bruemmer F."/>
            <person name="Labrenz M."/>
            <person name="Spormann A.M."/>
            <person name="Op den Camp H."/>
            <person name="Overmann J."/>
            <person name="Amann R."/>
            <person name="Jetten M.S.M."/>
            <person name="Mascher T."/>
            <person name="Medema M.H."/>
            <person name="Devos D.P."/>
            <person name="Kaster A.-K."/>
            <person name="Ovreas L."/>
            <person name="Rohde M."/>
            <person name="Galperin M.Y."/>
            <person name="Jogler C."/>
        </authorList>
    </citation>
    <scope>NUCLEOTIDE SEQUENCE [LARGE SCALE GENOMIC DNA]</scope>
    <source>
        <strain evidence="4 5">Q31a</strain>
    </source>
</reference>
<dbReference type="InterPro" id="IPR050832">
    <property type="entry name" value="Bact_Acetyltransf"/>
</dbReference>
<dbReference type="Pfam" id="PF00583">
    <property type="entry name" value="Acetyltransf_1"/>
    <property type="match status" value="1"/>
</dbReference>
<gene>
    <name evidence="4" type="ORF">Q31a_07690</name>
</gene>